<dbReference type="Proteomes" id="UP000319852">
    <property type="component" value="Chromosome"/>
</dbReference>
<dbReference type="Pfam" id="PF07596">
    <property type="entry name" value="SBP_bac_10"/>
    <property type="match status" value="1"/>
</dbReference>
<dbReference type="OrthoDB" id="269098at2"/>
<feature type="domain" description="DUF1559" evidence="2">
    <location>
        <begin position="47"/>
        <end position="331"/>
    </location>
</feature>
<dbReference type="InterPro" id="IPR045584">
    <property type="entry name" value="Pilin-like"/>
</dbReference>
<dbReference type="KEGG" id="amob:HG15A2_03950"/>
<dbReference type="AlphaFoldDB" id="A0A517MQH2"/>
<dbReference type="SUPFAM" id="SSF54523">
    <property type="entry name" value="Pili subunits"/>
    <property type="match status" value="1"/>
</dbReference>
<keyword evidence="4" id="KW-1185">Reference proteome</keyword>
<protein>
    <recommendedName>
        <fullName evidence="2">DUF1559 domain-containing protein</fullName>
    </recommendedName>
</protein>
<evidence type="ECO:0000256" key="1">
    <source>
        <dbReference type="SAM" id="Phobius"/>
    </source>
</evidence>
<reference evidence="3 4" key="1">
    <citation type="submission" date="2019-02" db="EMBL/GenBank/DDBJ databases">
        <title>Deep-cultivation of Planctomycetes and their phenomic and genomic characterization uncovers novel biology.</title>
        <authorList>
            <person name="Wiegand S."/>
            <person name="Jogler M."/>
            <person name="Boedeker C."/>
            <person name="Pinto D."/>
            <person name="Vollmers J."/>
            <person name="Rivas-Marin E."/>
            <person name="Kohn T."/>
            <person name="Peeters S.H."/>
            <person name="Heuer A."/>
            <person name="Rast P."/>
            <person name="Oberbeckmann S."/>
            <person name="Bunk B."/>
            <person name="Jeske O."/>
            <person name="Meyerdierks A."/>
            <person name="Storesund J.E."/>
            <person name="Kallscheuer N."/>
            <person name="Luecker S."/>
            <person name="Lage O.M."/>
            <person name="Pohl T."/>
            <person name="Merkel B.J."/>
            <person name="Hornburger P."/>
            <person name="Mueller R.-W."/>
            <person name="Bruemmer F."/>
            <person name="Labrenz M."/>
            <person name="Spormann A.M."/>
            <person name="Op den Camp H."/>
            <person name="Overmann J."/>
            <person name="Amann R."/>
            <person name="Jetten M.S.M."/>
            <person name="Mascher T."/>
            <person name="Medema M.H."/>
            <person name="Devos D.P."/>
            <person name="Kaster A.-K."/>
            <person name="Ovreas L."/>
            <person name="Rohde M."/>
            <person name="Galperin M.Y."/>
            <person name="Jogler C."/>
        </authorList>
    </citation>
    <scope>NUCLEOTIDE SEQUENCE [LARGE SCALE GENOMIC DNA]</scope>
    <source>
        <strain evidence="3 4">HG15A2</strain>
    </source>
</reference>
<sequence>MIQISKRSPTQNSTVRPTTSSGFTLVELLVVIAIIGTLVGLLLPAVQAARETARQTQCTNNQKQLALAMQSYAMTGSKGAYPGWADTIKVTNGSATAELAVTWVVKILDQIDEQTLRDQMLSNNNGNGFDYAAPPRIEALICPSDGGTNKELGRLSYVVNSGVQDALQHPLPFSVSDIKANGMCHDLRNGRNGPRVRPGQDVPDGAAKTLLMSENIDKDEQDVGYGRNCTWLGPLQDVALGPVGSTVPDMMSNPEQRFGMVWHTGNGNVPPGPPENDAVWQPISRNLVDATEFGTILGRNGARFARPASEHPEIVIAAFAGGNVDSINENIAYYVYQQLMTPNGQKIALPSDPSILIEPTQQFMAKPLADSDF</sequence>
<dbReference type="Pfam" id="PF07963">
    <property type="entry name" value="N_methyl"/>
    <property type="match status" value="1"/>
</dbReference>
<dbReference type="PANTHER" id="PTHR30093:SF2">
    <property type="entry name" value="TYPE II SECRETION SYSTEM PROTEIN H"/>
    <property type="match status" value="1"/>
</dbReference>
<dbReference type="Gene3D" id="3.30.700.10">
    <property type="entry name" value="Glycoprotein, Type 4 Pilin"/>
    <property type="match status" value="1"/>
</dbReference>
<dbReference type="PANTHER" id="PTHR30093">
    <property type="entry name" value="GENERAL SECRETION PATHWAY PROTEIN G"/>
    <property type="match status" value="1"/>
</dbReference>
<proteinExistence type="predicted"/>
<dbReference type="InterPro" id="IPR011453">
    <property type="entry name" value="DUF1559"/>
</dbReference>
<organism evidence="3 4">
    <name type="scientific">Adhaeretor mobilis</name>
    <dbReference type="NCBI Taxonomy" id="1930276"/>
    <lineage>
        <taxon>Bacteria</taxon>
        <taxon>Pseudomonadati</taxon>
        <taxon>Planctomycetota</taxon>
        <taxon>Planctomycetia</taxon>
        <taxon>Pirellulales</taxon>
        <taxon>Lacipirellulaceae</taxon>
        <taxon>Adhaeretor</taxon>
    </lineage>
</organism>
<evidence type="ECO:0000313" key="3">
    <source>
        <dbReference type="EMBL" id="QDS97135.1"/>
    </source>
</evidence>
<keyword evidence="1" id="KW-0472">Membrane</keyword>
<dbReference type="PROSITE" id="PS00409">
    <property type="entry name" value="PROKAR_NTER_METHYL"/>
    <property type="match status" value="1"/>
</dbReference>
<dbReference type="NCBIfam" id="TIGR02532">
    <property type="entry name" value="IV_pilin_GFxxxE"/>
    <property type="match status" value="1"/>
</dbReference>
<evidence type="ECO:0000259" key="2">
    <source>
        <dbReference type="Pfam" id="PF07596"/>
    </source>
</evidence>
<gene>
    <name evidence="3" type="ORF">HG15A2_03950</name>
</gene>
<feature type="transmembrane region" description="Helical" evidence="1">
    <location>
        <begin position="21"/>
        <end position="46"/>
    </location>
</feature>
<accession>A0A517MQH2</accession>
<keyword evidence="1" id="KW-0812">Transmembrane</keyword>
<name>A0A517MQH2_9BACT</name>
<dbReference type="EMBL" id="CP036263">
    <property type="protein sequence ID" value="QDS97135.1"/>
    <property type="molecule type" value="Genomic_DNA"/>
</dbReference>
<evidence type="ECO:0000313" key="4">
    <source>
        <dbReference type="Proteomes" id="UP000319852"/>
    </source>
</evidence>
<keyword evidence="1" id="KW-1133">Transmembrane helix</keyword>
<dbReference type="InterPro" id="IPR012902">
    <property type="entry name" value="N_methyl_site"/>
</dbReference>